<accession>A0AAD9Y584</accession>
<evidence type="ECO:0000256" key="1">
    <source>
        <dbReference type="SAM" id="MobiDB-lite"/>
    </source>
</evidence>
<name>A0AAD9Y584_COLKA</name>
<dbReference type="EMBL" id="VYYT01000444">
    <property type="protein sequence ID" value="KAK2735485.1"/>
    <property type="molecule type" value="Genomic_DNA"/>
</dbReference>
<dbReference type="Proteomes" id="UP001281614">
    <property type="component" value="Unassembled WGS sequence"/>
</dbReference>
<sequence>MMSDGSLSPFPLRGEEHGREKVAPVRDLKPSPAIERKELRDGMCEMADPGPGQARPEEASQGTRHRTSYGNIPKFTSQHLQLPARNDQQRRWPAVHSHCALDLARRGGHAGGPPGLLY</sequence>
<keyword evidence="3" id="KW-1185">Reference proteome</keyword>
<gene>
    <name evidence="2" type="ORF">CKAH01_01866</name>
</gene>
<reference evidence="2" key="1">
    <citation type="submission" date="2023-02" db="EMBL/GenBank/DDBJ databases">
        <title>Colletotrichum kahawae CIFC_Que2 genome sequencing and assembly.</title>
        <authorList>
            <person name="Baroncelli R."/>
        </authorList>
    </citation>
    <scope>NUCLEOTIDE SEQUENCE</scope>
    <source>
        <strain evidence="2">CIFC_Que2</strain>
    </source>
</reference>
<feature type="compositionally biased region" description="Polar residues" evidence="1">
    <location>
        <begin position="68"/>
        <end position="79"/>
    </location>
</feature>
<organism evidence="2 3">
    <name type="scientific">Colletotrichum kahawae</name>
    <name type="common">Coffee berry disease fungus</name>
    <dbReference type="NCBI Taxonomy" id="34407"/>
    <lineage>
        <taxon>Eukaryota</taxon>
        <taxon>Fungi</taxon>
        <taxon>Dikarya</taxon>
        <taxon>Ascomycota</taxon>
        <taxon>Pezizomycotina</taxon>
        <taxon>Sordariomycetes</taxon>
        <taxon>Hypocreomycetidae</taxon>
        <taxon>Glomerellales</taxon>
        <taxon>Glomerellaceae</taxon>
        <taxon>Colletotrichum</taxon>
        <taxon>Colletotrichum gloeosporioides species complex</taxon>
    </lineage>
</organism>
<comment type="caution">
    <text evidence="2">The sequence shown here is derived from an EMBL/GenBank/DDBJ whole genome shotgun (WGS) entry which is preliminary data.</text>
</comment>
<dbReference type="AlphaFoldDB" id="A0AAD9Y584"/>
<proteinExistence type="predicted"/>
<feature type="compositionally biased region" description="Basic and acidic residues" evidence="1">
    <location>
        <begin position="13"/>
        <end position="43"/>
    </location>
</feature>
<protein>
    <submittedName>
        <fullName evidence="2">Uncharacterized protein</fullName>
    </submittedName>
</protein>
<evidence type="ECO:0000313" key="2">
    <source>
        <dbReference type="EMBL" id="KAK2735485.1"/>
    </source>
</evidence>
<feature type="region of interest" description="Disordered" evidence="1">
    <location>
        <begin position="1"/>
        <end position="79"/>
    </location>
</feature>
<evidence type="ECO:0000313" key="3">
    <source>
        <dbReference type="Proteomes" id="UP001281614"/>
    </source>
</evidence>